<dbReference type="EC" id="2.3.1.47" evidence="5"/>
<evidence type="ECO:0000256" key="8">
    <source>
        <dbReference type="ARBA" id="ARBA00022898"/>
    </source>
</evidence>
<dbReference type="EMBL" id="CP134146">
    <property type="protein sequence ID" value="WNC66795.1"/>
    <property type="molecule type" value="Genomic_DNA"/>
</dbReference>
<keyword evidence="7" id="KW-0093">Biotin biosynthesis</keyword>
<dbReference type="Gene3D" id="3.90.1150.10">
    <property type="entry name" value="Aspartate Aminotransferase, domain 1"/>
    <property type="match status" value="1"/>
</dbReference>
<comment type="pathway">
    <text evidence="2">Cofactor biosynthesis; biotin biosynthesis.</text>
</comment>
<evidence type="ECO:0000313" key="14">
    <source>
        <dbReference type="EMBL" id="WNC66795.1"/>
    </source>
</evidence>
<evidence type="ECO:0000256" key="4">
    <source>
        <dbReference type="ARBA" id="ARBA00011738"/>
    </source>
</evidence>
<evidence type="ECO:0000256" key="12">
    <source>
        <dbReference type="RuleBase" id="RU003693"/>
    </source>
</evidence>
<dbReference type="InterPro" id="IPR015422">
    <property type="entry name" value="PyrdxlP-dep_Trfase_small"/>
</dbReference>
<proteinExistence type="inferred from homology"/>
<evidence type="ECO:0000256" key="2">
    <source>
        <dbReference type="ARBA" id="ARBA00004746"/>
    </source>
</evidence>
<evidence type="ECO:0000256" key="10">
    <source>
        <dbReference type="ARBA" id="ARBA00033381"/>
    </source>
</evidence>
<dbReference type="SUPFAM" id="SSF53383">
    <property type="entry name" value="PLP-dependent transferases"/>
    <property type="match status" value="1"/>
</dbReference>
<dbReference type="Gene3D" id="3.40.640.10">
    <property type="entry name" value="Type I PLP-dependent aspartate aminotransferase-like (Major domain)"/>
    <property type="match status" value="1"/>
</dbReference>
<keyword evidence="14" id="KW-0012">Acyltransferase</keyword>
<evidence type="ECO:0000259" key="13">
    <source>
        <dbReference type="Pfam" id="PF00155"/>
    </source>
</evidence>
<protein>
    <recommendedName>
        <fullName evidence="5">8-amino-7-oxononanoate synthase</fullName>
        <ecNumber evidence="5">2.3.1.47</ecNumber>
    </recommendedName>
    <alternativeName>
        <fullName evidence="9">7-keto-8-amino-pelargonic acid synthase</fullName>
    </alternativeName>
    <alternativeName>
        <fullName evidence="10">8-amino-7-ketopelargonate synthase</fullName>
    </alternativeName>
</protein>
<dbReference type="RefSeq" id="WP_348385960.1">
    <property type="nucleotide sequence ID" value="NZ_CP134146.1"/>
</dbReference>
<feature type="domain" description="Aminotransferase class I/classII large" evidence="13">
    <location>
        <begin position="39"/>
        <end position="378"/>
    </location>
</feature>
<gene>
    <name evidence="14" type="ORF">RI845_09545</name>
</gene>
<evidence type="ECO:0000256" key="11">
    <source>
        <dbReference type="ARBA" id="ARBA00047715"/>
    </source>
</evidence>
<dbReference type="Pfam" id="PF00155">
    <property type="entry name" value="Aminotran_1_2"/>
    <property type="match status" value="1"/>
</dbReference>
<reference evidence="15" key="1">
    <citation type="submission" date="2023-09" db="EMBL/GenBank/DDBJ databases">
        <authorList>
            <person name="Li S."/>
            <person name="Li X."/>
            <person name="Zhang C."/>
            <person name="Zhao Z."/>
        </authorList>
    </citation>
    <scope>NUCLEOTIDE SEQUENCE [LARGE SCALE GENOMIC DNA]</scope>
    <source>
        <strain evidence="15">SQ345</strain>
    </source>
</reference>
<dbReference type="InterPro" id="IPR004839">
    <property type="entry name" value="Aminotransferase_I/II_large"/>
</dbReference>
<sequence length="391" mass="42909">MTFSFIQSQIAHQKTQNLYRSRKELDKGTGRLLIHQGEQYINFSSNDYLGLSQHDDLKSAYIRGINQFGCSSSSSSLVTGYTKVHQELEELIADWLEAPKCLLFSTGFSANSGVLSTLGQNKSTGYFLDKLSHASLIDGAFNSKALSRRFKHNDISQLSNMLSNSNCEDKLIVAEGVYSMDGDVGDVSGLNDVAIKHQANLYIDDAHGVGVLGSTGQGTIAQQNLKKGSHLIQMITFGKALATQGAAIAGSEELIDYLVNRCRDYIYSTAMPAANAMATIASIKLCQTEHWRREKISALSQLFKSKLDASIEITDSQSSIIGVFTGSEENALYCQEQLKNRGFWLTAIRPPTVEKGKSRLRVTITANHNDKDISELANCINEVLGKCLQNK</sequence>
<evidence type="ECO:0000256" key="1">
    <source>
        <dbReference type="ARBA" id="ARBA00001933"/>
    </source>
</evidence>
<name>A0ABY9TD19_9GAMM</name>
<comment type="similarity">
    <text evidence="3">Belongs to the class-II pyridoxal-phosphate-dependent aminotransferase family. BioF subfamily.</text>
</comment>
<keyword evidence="6 14" id="KW-0808">Transferase</keyword>
<dbReference type="PANTHER" id="PTHR13693:SF100">
    <property type="entry name" value="8-AMINO-7-OXONONANOATE SYNTHASE"/>
    <property type="match status" value="1"/>
</dbReference>
<dbReference type="InterPro" id="IPR050087">
    <property type="entry name" value="AON_synthase_class-II"/>
</dbReference>
<dbReference type="PROSITE" id="PS00599">
    <property type="entry name" value="AA_TRANSFER_CLASS_2"/>
    <property type="match status" value="1"/>
</dbReference>
<dbReference type="PANTHER" id="PTHR13693">
    <property type="entry name" value="CLASS II AMINOTRANSFERASE/8-AMINO-7-OXONONANOATE SYNTHASE"/>
    <property type="match status" value="1"/>
</dbReference>
<evidence type="ECO:0000256" key="3">
    <source>
        <dbReference type="ARBA" id="ARBA00010008"/>
    </source>
</evidence>
<evidence type="ECO:0000313" key="15">
    <source>
        <dbReference type="Proteomes" id="UP001248581"/>
    </source>
</evidence>
<dbReference type="InterPro" id="IPR015424">
    <property type="entry name" value="PyrdxlP-dep_Trfase"/>
</dbReference>
<dbReference type="InterPro" id="IPR015421">
    <property type="entry name" value="PyrdxlP-dep_Trfase_major"/>
</dbReference>
<keyword evidence="8 12" id="KW-0663">Pyridoxal phosphate</keyword>
<evidence type="ECO:0000256" key="7">
    <source>
        <dbReference type="ARBA" id="ARBA00022756"/>
    </source>
</evidence>
<comment type="catalytic activity">
    <reaction evidence="11">
        <text>6-carboxyhexanoyl-[ACP] + L-alanine + H(+) = (8S)-8-amino-7-oxononanoate + holo-[ACP] + CO2</text>
        <dbReference type="Rhea" id="RHEA:42288"/>
        <dbReference type="Rhea" id="RHEA-COMP:9685"/>
        <dbReference type="Rhea" id="RHEA-COMP:9955"/>
        <dbReference type="ChEBI" id="CHEBI:15378"/>
        <dbReference type="ChEBI" id="CHEBI:16526"/>
        <dbReference type="ChEBI" id="CHEBI:57972"/>
        <dbReference type="ChEBI" id="CHEBI:64479"/>
        <dbReference type="ChEBI" id="CHEBI:78846"/>
        <dbReference type="ChEBI" id="CHEBI:149468"/>
        <dbReference type="EC" id="2.3.1.47"/>
    </reaction>
</comment>
<dbReference type="Proteomes" id="UP001248581">
    <property type="component" value="Chromosome"/>
</dbReference>
<evidence type="ECO:0000256" key="6">
    <source>
        <dbReference type="ARBA" id="ARBA00022679"/>
    </source>
</evidence>
<dbReference type="GO" id="GO:0008710">
    <property type="term" value="F:8-amino-7-oxononanoate synthase activity"/>
    <property type="evidence" value="ECO:0007669"/>
    <property type="project" value="UniProtKB-EC"/>
</dbReference>
<evidence type="ECO:0000256" key="9">
    <source>
        <dbReference type="ARBA" id="ARBA00032610"/>
    </source>
</evidence>
<dbReference type="InterPro" id="IPR001917">
    <property type="entry name" value="Aminotrans_II_pyridoxalP_BS"/>
</dbReference>
<evidence type="ECO:0000256" key="5">
    <source>
        <dbReference type="ARBA" id="ARBA00013187"/>
    </source>
</evidence>
<organism evidence="14 15">
    <name type="scientific">Thalassotalea nanhaiensis</name>
    <dbReference type="NCBI Taxonomy" id="3065648"/>
    <lineage>
        <taxon>Bacteria</taxon>
        <taxon>Pseudomonadati</taxon>
        <taxon>Pseudomonadota</taxon>
        <taxon>Gammaproteobacteria</taxon>
        <taxon>Alteromonadales</taxon>
        <taxon>Colwelliaceae</taxon>
        <taxon>Thalassotalea</taxon>
    </lineage>
</organism>
<comment type="cofactor">
    <cofactor evidence="1 12">
        <name>pyridoxal 5'-phosphate</name>
        <dbReference type="ChEBI" id="CHEBI:597326"/>
    </cofactor>
</comment>
<accession>A0ABY9TD19</accession>
<comment type="subunit">
    <text evidence="4">Homodimer.</text>
</comment>
<keyword evidence="15" id="KW-1185">Reference proteome</keyword>